<protein>
    <submittedName>
        <fullName evidence="1">Uncharacterized protein</fullName>
    </submittedName>
</protein>
<keyword evidence="2" id="KW-1185">Reference proteome</keyword>
<dbReference type="EMBL" id="CP039351">
    <property type="protein sequence ID" value="QCE00025.1"/>
    <property type="molecule type" value="Genomic_DNA"/>
</dbReference>
<gene>
    <name evidence="1" type="ORF">DEO72_LG7g1311</name>
</gene>
<evidence type="ECO:0000313" key="1">
    <source>
        <dbReference type="EMBL" id="QCE00025.1"/>
    </source>
</evidence>
<accession>A0A4D6MJY7</accession>
<sequence>MIASGTAGWFVCGCGRRTRGGARCRDGGAKELLQWWRRLCGDGGAKELLRVNGRTWWPRRFWCSEGVDGVVQGRWWRSSGGTAAAAWLSARLAAAAAMEGGRRGEN</sequence>
<name>A0A4D6MJY7_VIGUN</name>
<proteinExistence type="predicted"/>
<reference evidence="1 2" key="1">
    <citation type="submission" date="2019-04" db="EMBL/GenBank/DDBJ databases">
        <title>An improved genome assembly and genetic linkage map for asparagus bean, Vigna unguiculata ssp. sesquipedialis.</title>
        <authorList>
            <person name="Xia Q."/>
            <person name="Zhang R."/>
            <person name="Dong Y."/>
        </authorList>
    </citation>
    <scope>NUCLEOTIDE SEQUENCE [LARGE SCALE GENOMIC DNA]</scope>
    <source>
        <tissue evidence="1">Leaf</tissue>
    </source>
</reference>
<evidence type="ECO:0000313" key="2">
    <source>
        <dbReference type="Proteomes" id="UP000501690"/>
    </source>
</evidence>
<dbReference type="AlphaFoldDB" id="A0A4D6MJY7"/>
<organism evidence="1 2">
    <name type="scientific">Vigna unguiculata</name>
    <name type="common">Cowpea</name>
    <dbReference type="NCBI Taxonomy" id="3917"/>
    <lineage>
        <taxon>Eukaryota</taxon>
        <taxon>Viridiplantae</taxon>
        <taxon>Streptophyta</taxon>
        <taxon>Embryophyta</taxon>
        <taxon>Tracheophyta</taxon>
        <taxon>Spermatophyta</taxon>
        <taxon>Magnoliopsida</taxon>
        <taxon>eudicotyledons</taxon>
        <taxon>Gunneridae</taxon>
        <taxon>Pentapetalae</taxon>
        <taxon>rosids</taxon>
        <taxon>fabids</taxon>
        <taxon>Fabales</taxon>
        <taxon>Fabaceae</taxon>
        <taxon>Papilionoideae</taxon>
        <taxon>50 kb inversion clade</taxon>
        <taxon>NPAAA clade</taxon>
        <taxon>indigoferoid/millettioid clade</taxon>
        <taxon>Phaseoleae</taxon>
        <taxon>Vigna</taxon>
    </lineage>
</organism>
<dbReference type="Proteomes" id="UP000501690">
    <property type="component" value="Linkage Group LG7"/>
</dbReference>